<dbReference type="PANTHER" id="PTHR12910">
    <property type="entry name" value="NADH-UBIQUINONE OXIDOREDUCTASE SUBUNIT B17.2"/>
    <property type="match status" value="1"/>
</dbReference>
<comment type="function">
    <text evidence="2">Accessory subunit of the mitochondrial membrane respiratory chain NADH dehydrogenase (Complex I), that is believed not to be involved in catalysis. Complex I functions in the transfer of electrons from NADH to the respiratory chain. The immediate electron acceptor for the enzyme is believed to be ubiquinone.</text>
</comment>
<dbReference type="GO" id="GO:0006979">
    <property type="term" value="P:response to oxidative stress"/>
    <property type="evidence" value="ECO:0007669"/>
    <property type="project" value="TreeGrafter"/>
</dbReference>
<keyword evidence="2" id="KW-0249">Electron transport</keyword>
<keyword evidence="5" id="KW-1185">Reference proteome</keyword>
<evidence type="ECO:0000256" key="3">
    <source>
        <dbReference type="SAM" id="MobiDB-lite"/>
    </source>
</evidence>
<reference evidence="4" key="2">
    <citation type="submission" date="2020-11" db="EMBL/GenBank/DDBJ databases">
        <authorList>
            <person name="Cecchin M."/>
            <person name="Marcolungo L."/>
            <person name="Rossato M."/>
            <person name="Girolomoni L."/>
            <person name="Cosentino E."/>
            <person name="Cuine S."/>
            <person name="Li-Beisson Y."/>
            <person name="Delledonne M."/>
            <person name="Ballottari M."/>
        </authorList>
    </citation>
    <scope>NUCLEOTIDE SEQUENCE</scope>
    <source>
        <strain evidence="4">211/11P</strain>
        <tissue evidence="4">Whole cell</tissue>
    </source>
</reference>
<comment type="caution">
    <text evidence="4">The sequence shown here is derived from an EMBL/GenBank/DDBJ whole genome shotgun (WGS) entry which is preliminary data.</text>
</comment>
<dbReference type="AlphaFoldDB" id="A0A9D4TG74"/>
<evidence type="ECO:0000313" key="5">
    <source>
        <dbReference type="Proteomes" id="UP001055712"/>
    </source>
</evidence>
<dbReference type="OrthoDB" id="274641at2759"/>
<sequence>MGKASFREAWAAGGWKMLIDGNLAETLIEHGPSGGDPAVLVGTDAHGNKYFEKKDAQWVRNRFVVFAGAKDWRTQDPTTVPPEWHGWLHYISDENPANAEWTRPIYAEDAVGHPSFTDRKKYQPKGSWHNPEKLTWRKYQPWTPPGSA</sequence>
<name>A0A9D4TG74_CHLVU</name>
<comment type="subcellular location">
    <subcellularLocation>
        <location evidence="2">Mitochondrion inner membrane</location>
        <topology evidence="2">Peripheral membrane protein</topology>
        <orientation evidence="2">Matrix side</orientation>
    </subcellularLocation>
</comment>
<evidence type="ECO:0000256" key="1">
    <source>
        <dbReference type="ARBA" id="ARBA00007355"/>
    </source>
</evidence>
<dbReference type="GO" id="GO:0045271">
    <property type="term" value="C:respiratory chain complex I"/>
    <property type="evidence" value="ECO:0007669"/>
    <property type="project" value="InterPro"/>
</dbReference>
<accession>A0A9D4TG74</accession>
<keyword evidence="2" id="KW-0813">Transport</keyword>
<gene>
    <name evidence="4" type="ORF">D9Q98_008177</name>
</gene>
<comment type="similarity">
    <text evidence="1 2">Belongs to the complex I NDUFA12 subunit family.</text>
</comment>
<dbReference type="InterPro" id="IPR007763">
    <property type="entry name" value="NDUFA12"/>
</dbReference>
<dbReference type="Pfam" id="PF05071">
    <property type="entry name" value="NDUFA12"/>
    <property type="match status" value="1"/>
</dbReference>
<reference evidence="4" key="1">
    <citation type="journal article" date="2019" name="Plant J.">
        <title>Chlorella vulgaris genome assembly and annotation reveals the molecular basis for metabolic acclimation to high light conditions.</title>
        <authorList>
            <person name="Cecchin M."/>
            <person name="Marcolungo L."/>
            <person name="Rossato M."/>
            <person name="Girolomoni L."/>
            <person name="Cosentino E."/>
            <person name="Cuine S."/>
            <person name="Li-Beisson Y."/>
            <person name="Delledonne M."/>
            <person name="Ballottari M."/>
        </authorList>
    </citation>
    <scope>NUCLEOTIDE SEQUENCE</scope>
    <source>
        <strain evidence="4">211/11P</strain>
    </source>
</reference>
<dbReference type="GO" id="GO:0005743">
    <property type="term" value="C:mitochondrial inner membrane"/>
    <property type="evidence" value="ECO:0007669"/>
    <property type="project" value="UniProtKB-SubCell"/>
</dbReference>
<proteinExistence type="inferred from homology"/>
<keyword evidence="2" id="KW-0999">Mitochondrion inner membrane</keyword>
<dbReference type="PANTHER" id="PTHR12910:SF2">
    <property type="entry name" value="NADH DEHYDROGENASE [UBIQUINONE] 1 ALPHA SUBCOMPLEX SUBUNIT 12"/>
    <property type="match status" value="1"/>
</dbReference>
<keyword evidence="2" id="KW-0472">Membrane</keyword>
<keyword evidence="2" id="KW-0679">Respiratory chain</keyword>
<evidence type="ECO:0000313" key="4">
    <source>
        <dbReference type="EMBL" id="KAI3424790.1"/>
    </source>
</evidence>
<organism evidence="4 5">
    <name type="scientific">Chlorella vulgaris</name>
    <name type="common">Green alga</name>
    <dbReference type="NCBI Taxonomy" id="3077"/>
    <lineage>
        <taxon>Eukaryota</taxon>
        <taxon>Viridiplantae</taxon>
        <taxon>Chlorophyta</taxon>
        <taxon>core chlorophytes</taxon>
        <taxon>Trebouxiophyceae</taxon>
        <taxon>Chlorellales</taxon>
        <taxon>Chlorellaceae</taxon>
        <taxon>Chlorella clade</taxon>
        <taxon>Chlorella</taxon>
    </lineage>
</organism>
<dbReference type="EMBL" id="SIDB01000012">
    <property type="protein sequence ID" value="KAI3424790.1"/>
    <property type="molecule type" value="Genomic_DNA"/>
</dbReference>
<feature type="region of interest" description="Disordered" evidence="3">
    <location>
        <begin position="116"/>
        <end position="148"/>
    </location>
</feature>
<keyword evidence="2" id="KW-0496">Mitochondrion</keyword>
<protein>
    <recommendedName>
        <fullName evidence="2">NADH dehydrogenase [ubiquinone] 1 alpha subcomplex subunit 12</fullName>
    </recommendedName>
</protein>
<evidence type="ECO:0000256" key="2">
    <source>
        <dbReference type="RuleBase" id="RU363103"/>
    </source>
</evidence>
<dbReference type="Proteomes" id="UP001055712">
    <property type="component" value="Unassembled WGS sequence"/>
</dbReference>